<evidence type="ECO:0000313" key="3">
    <source>
        <dbReference type="Proteomes" id="UP000006048"/>
    </source>
</evidence>
<evidence type="ECO:0000313" key="2">
    <source>
        <dbReference type="EMBL" id="AFM11746.1"/>
    </source>
</evidence>
<evidence type="ECO:0008006" key="4">
    <source>
        <dbReference type="Google" id="ProtNLM"/>
    </source>
</evidence>
<proteinExistence type="predicted"/>
<evidence type="ECO:0000256" key="1">
    <source>
        <dbReference type="SAM" id="SignalP"/>
    </source>
</evidence>
<gene>
    <name evidence="2" type="ordered locus">Turpa_1098</name>
</gene>
<dbReference type="Proteomes" id="UP000006048">
    <property type="component" value="Chromosome"/>
</dbReference>
<reference evidence="2 3" key="1">
    <citation type="submission" date="2012-06" db="EMBL/GenBank/DDBJ databases">
        <title>The complete chromosome of genome of Turneriella parva DSM 21527.</title>
        <authorList>
            <consortium name="US DOE Joint Genome Institute (JGI-PGF)"/>
            <person name="Lucas S."/>
            <person name="Han J."/>
            <person name="Lapidus A."/>
            <person name="Bruce D."/>
            <person name="Goodwin L."/>
            <person name="Pitluck S."/>
            <person name="Peters L."/>
            <person name="Kyrpides N."/>
            <person name="Mavromatis K."/>
            <person name="Ivanova N."/>
            <person name="Mikhailova N."/>
            <person name="Chertkov O."/>
            <person name="Detter J.C."/>
            <person name="Tapia R."/>
            <person name="Han C."/>
            <person name="Land M."/>
            <person name="Hauser L."/>
            <person name="Markowitz V."/>
            <person name="Cheng J.-F."/>
            <person name="Hugenholtz P."/>
            <person name="Woyke T."/>
            <person name="Wu D."/>
            <person name="Gronow S."/>
            <person name="Wellnitz S."/>
            <person name="Brambilla E."/>
            <person name="Klenk H.-P."/>
            <person name="Eisen J.A."/>
        </authorList>
    </citation>
    <scope>NUCLEOTIDE SEQUENCE [LARGE SCALE GENOMIC DNA]</scope>
    <source>
        <strain evidence="3">ATCC BAA-1111 / DSM 21527 / NCTC 11395 / H</strain>
    </source>
</reference>
<organism evidence="2 3">
    <name type="scientific">Turneriella parva (strain ATCC BAA-1111 / DSM 21527 / NCTC 11395 / H)</name>
    <name type="common">Leptospira parva</name>
    <dbReference type="NCBI Taxonomy" id="869212"/>
    <lineage>
        <taxon>Bacteria</taxon>
        <taxon>Pseudomonadati</taxon>
        <taxon>Spirochaetota</taxon>
        <taxon>Spirochaetia</taxon>
        <taxon>Leptospirales</taxon>
        <taxon>Leptospiraceae</taxon>
        <taxon>Turneriella</taxon>
    </lineage>
</organism>
<feature type="signal peptide" evidence="1">
    <location>
        <begin position="1"/>
        <end position="17"/>
    </location>
</feature>
<dbReference type="KEGG" id="tpx:Turpa_1098"/>
<dbReference type="STRING" id="869212.Turpa_1098"/>
<dbReference type="AlphaFoldDB" id="I4B389"/>
<name>I4B389_TURPD</name>
<keyword evidence="3" id="KW-1185">Reference proteome</keyword>
<dbReference type="EMBL" id="CP002959">
    <property type="protein sequence ID" value="AFM11746.1"/>
    <property type="molecule type" value="Genomic_DNA"/>
</dbReference>
<feature type="chain" id="PRO_5003685824" description="Protochlamydia outer membrane protein domain-containing protein" evidence="1">
    <location>
        <begin position="18"/>
        <end position="332"/>
    </location>
</feature>
<accession>I4B389</accession>
<keyword evidence="1" id="KW-0732">Signal</keyword>
<protein>
    <recommendedName>
        <fullName evidence="4">Protochlamydia outer membrane protein domain-containing protein</fullName>
    </recommendedName>
</protein>
<dbReference type="HOGENOM" id="CLU_836633_0_0_12"/>
<sequence length="332" mass="37442">MKSWISMPMLIIGSTFAFMQPAWTDAIDEKGSLIAYKTPWFLNVRAGWHIMRESTAISQARSDLVASHIFFQGEQTYFSNAQTPVIRQNQSAPVLNIEVATTIQFDRIPGFRSIKSLSKSKNFRIGAGMSYYPKMGRDTQIFEGLVTYSNRVTADPALQTMNYQAQISAEENFFSLVPEMSLYYQWPRIGKDSGRAAVFMDIYTGITSGFGILSGKRKITMTSTDLIVNSRIYNANANYQDTIIDGLGLKTALSLGTFVHIKDGHFVDIRFSYVWHETNAAFTRSGYWNETEKDAAGNLGYTIARRNINEEVRYRFDQGGILITAGYSARLK</sequence>